<keyword evidence="2" id="KW-1185">Reference proteome</keyword>
<dbReference type="EMBL" id="FUYE01000003">
    <property type="protein sequence ID" value="SKA84857.1"/>
    <property type="molecule type" value="Genomic_DNA"/>
</dbReference>
<dbReference type="Proteomes" id="UP000190774">
    <property type="component" value="Unassembled WGS sequence"/>
</dbReference>
<dbReference type="AlphaFoldDB" id="A0A1T4X613"/>
<dbReference type="RefSeq" id="WP_078812278.1">
    <property type="nucleotide sequence ID" value="NZ_FUYE01000003.1"/>
</dbReference>
<evidence type="ECO:0000313" key="2">
    <source>
        <dbReference type="Proteomes" id="UP000190774"/>
    </source>
</evidence>
<accession>A0A1T4X613</accession>
<sequence>MRTISQWWQGTKAFAMIRAREAAGHEVLASPELATQRAAICVACRPHNELPTDPSWLEKWANGQMRQRIDGATTVHDDKLGICQLCSCELRTIVHFTPDILQASTSAKTLAKLPDHCWKRKELA</sequence>
<protein>
    <submittedName>
        <fullName evidence="1">Uncharacterized protein</fullName>
    </submittedName>
</protein>
<gene>
    <name evidence="1" type="ORF">SAMN02745166_01069</name>
</gene>
<name>A0A1T4X613_9BACT</name>
<evidence type="ECO:0000313" key="1">
    <source>
        <dbReference type="EMBL" id="SKA84857.1"/>
    </source>
</evidence>
<organism evidence="1 2">
    <name type="scientific">Prosthecobacter debontii</name>
    <dbReference type="NCBI Taxonomy" id="48467"/>
    <lineage>
        <taxon>Bacteria</taxon>
        <taxon>Pseudomonadati</taxon>
        <taxon>Verrucomicrobiota</taxon>
        <taxon>Verrucomicrobiia</taxon>
        <taxon>Verrucomicrobiales</taxon>
        <taxon>Verrucomicrobiaceae</taxon>
        <taxon>Prosthecobacter</taxon>
    </lineage>
</organism>
<proteinExistence type="predicted"/>
<reference evidence="2" key="1">
    <citation type="submission" date="2017-02" db="EMBL/GenBank/DDBJ databases">
        <authorList>
            <person name="Varghese N."/>
            <person name="Submissions S."/>
        </authorList>
    </citation>
    <scope>NUCLEOTIDE SEQUENCE [LARGE SCALE GENOMIC DNA]</scope>
    <source>
        <strain evidence="2">ATCC 700200</strain>
    </source>
</reference>
<dbReference type="STRING" id="48467.SAMN02745166_01069"/>